<evidence type="ECO:0000313" key="4">
    <source>
        <dbReference type="Proteomes" id="UP001162131"/>
    </source>
</evidence>
<name>A0AAU9I6D2_9CILI</name>
<sequence>MIRLIRMFRKTDDLETNLVIFNIAIGSQFSGIFCQIIHYWIYSYNGRGLSVFDFFSQAFELLATMLITIELILMANGWTIKEKDFPHPDIYIPVCLLVVLVNLLIIGLGRITDDSYYKFSDYEGIPGYLLITFRIGMLIWFLYLISDLYTNGSQKIKSFVIYFAVLGSVYLLSLPIVVFVSWLFATYLRTKVVIIGLSLIQVAVFFLFTHLFSERSSFYKISTMSQSVLPGKYN</sequence>
<evidence type="ECO:0000313" key="3">
    <source>
        <dbReference type="EMBL" id="CAG9310006.1"/>
    </source>
</evidence>
<dbReference type="Proteomes" id="UP001162131">
    <property type="component" value="Unassembled WGS sequence"/>
</dbReference>
<feature type="transmembrane region" description="Helical" evidence="1">
    <location>
        <begin position="191"/>
        <end position="212"/>
    </location>
</feature>
<feature type="transmembrane region" description="Helical" evidence="1">
    <location>
        <begin position="90"/>
        <end position="108"/>
    </location>
</feature>
<dbReference type="InterPro" id="IPR019336">
    <property type="entry name" value="GPR180/TMEM145_TM"/>
</dbReference>
<dbReference type="GO" id="GO:0007186">
    <property type="term" value="P:G protein-coupled receptor signaling pathway"/>
    <property type="evidence" value="ECO:0007669"/>
    <property type="project" value="InterPro"/>
</dbReference>
<evidence type="ECO:0000256" key="1">
    <source>
        <dbReference type="SAM" id="Phobius"/>
    </source>
</evidence>
<dbReference type="EMBL" id="CAJZBQ010000001">
    <property type="protein sequence ID" value="CAG9310006.1"/>
    <property type="molecule type" value="Genomic_DNA"/>
</dbReference>
<dbReference type="GO" id="GO:0019236">
    <property type="term" value="P:response to pheromone"/>
    <property type="evidence" value="ECO:0007669"/>
    <property type="project" value="InterPro"/>
</dbReference>
<keyword evidence="1" id="KW-0472">Membrane</keyword>
<feature type="domain" description="GPR180/TMEM145 transmembrane" evidence="2">
    <location>
        <begin position="4"/>
        <end position="207"/>
    </location>
</feature>
<reference evidence="3" key="1">
    <citation type="submission" date="2021-09" db="EMBL/GenBank/DDBJ databases">
        <authorList>
            <consortium name="AG Swart"/>
            <person name="Singh M."/>
            <person name="Singh A."/>
            <person name="Seah K."/>
            <person name="Emmerich C."/>
        </authorList>
    </citation>
    <scope>NUCLEOTIDE SEQUENCE</scope>
    <source>
        <strain evidence="3">ATCC30299</strain>
    </source>
</reference>
<keyword evidence="1" id="KW-1133">Transmembrane helix</keyword>
<comment type="caution">
    <text evidence="3">The sequence shown here is derived from an EMBL/GenBank/DDBJ whole genome shotgun (WGS) entry which is preliminary data.</text>
</comment>
<feature type="transmembrane region" description="Helical" evidence="1">
    <location>
        <begin position="20"/>
        <end position="42"/>
    </location>
</feature>
<proteinExistence type="predicted"/>
<dbReference type="PANTHER" id="PTHR23252">
    <property type="entry name" value="INTIMAL THICKNESS RECEPTOR-RELATED"/>
    <property type="match status" value="1"/>
</dbReference>
<accession>A0AAU9I6D2</accession>
<feature type="transmembrane region" description="Helical" evidence="1">
    <location>
        <begin position="161"/>
        <end position="185"/>
    </location>
</feature>
<dbReference type="PANTHER" id="PTHR23252:SF24">
    <property type="entry name" value="TRANSMEMBRANE PROTEIN 145"/>
    <property type="match status" value="1"/>
</dbReference>
<feature type="transmembrane region" description="Helical" evidence="1">
    <location>
        <begin position="54"/>
        <end position="78"/>
    </location>
</feature>
<dbReference type="Pfam" id="PF10192">
    <property type="entry name" value="GPR180-TMEM145_TM"/>
    <property type="match status" value="1"/>
</dbReference>
<organism evidence="3 4">
    <name type="scientific">Blepharisma stoltei</name>
    <dbReference type="NCBI Taxonomy" id="1481888"/>
    <lineage>
        <taxon>Eukaryota</taxon>
        <taxon>Sar</taxon>
        <taxon>Alveolata</taxon>
        <taxon>Ciliophora</taxon>
        <taxon>Postciliodesmatophora</taxon>
        <taxon>Heterotrichea</taxon>
        <taxon>Heterotrichida</taxon>
        <taxon>Blepharismidae</taxon>
        <taxon>Blepharisma</taxon>
    </lineage>
</organism>
<protein>
    <recommendedName>
        <fullName evidence="2">GPR180/TMEM145 transmembrane domain-containing protein</fullName>
    </recommendedName>
</protein>
<feature type="transmembrane region" description="Helical" evidence="1">
    <location>
        <begin position="128"/>
        <end position="149"/>
    </location>
</feature>
<dbReference type="AlphaFoldDB" id="A0AAU9I6D2"/>
<keyword evidence="4" id="KW-1185">Reference proteome</keyword>
<evidence type="ECO:0000259" key="2">
    <source>
        <dbReference type="Pfam" id="PF10192"/>
    </source>
</evidence>
<keyword evidence="1" id="KW-0812">Transmembrane</keyword>
<gene>
    <name evidence="3" type="ORF">BSTOLATCC_MIC220</name>
</gene>
<dbReference type="InterPro" id="IPR047831">
    <property type="entry name" value="GPR180/TMEM145"/>
</dbReference>